<accession>A0A6L2N917</accession>
<comment type="caution">
    <text evidence="3">The sequence shown here is derived from an EMBL/GenBank/DDBJ whole genome shotgun (WGS) entry which is preliminary data.</text>
</comment>
<reference evidence="3" key="1">
    <citation type="journal article" date="2019" name="Sci. Rep.">
        <title>Draft genome of Tanacetum cinerariifolium, the natural source of mosquito coil.</title>
        <authorList>
            <person name="Yamashiro T."/>
            <person name="Shiraishi A."/>
            <person name="Satake H."/>
            <person name="Nakayama K."/>
        </authorList>
    </citation>
    <scope>NUCLEOTIDE SEQUENCE</scope>
</reference>
<proteinExistence type="predicted"/>
<name>A0A6L2N917_TANCI</name>
<feature type="region of interest" description="Disordered" evidence="1">
    <location>
        <begin position="318"/>
        <end position="358"/>
    </location>
</feature>
<dbReference type="GO" id="GO:0003964">
    <property type="term" value="F:RNA-directed DNA polymerase activity"/>
    <property type="evidence" value="ECO:0007669"/>
    <property type="project" value="UniProtKB-KW"/>
</dbReference>
<keyword evidence="3" id="KW-0548">Nucleotidyltransferase</keyword>
<evidence type="ECO:0000256" key="1">
    <source>
        <dbReference type="SAM" id="MobiDB-lite"/>
    </source>
</evidence>
<organism evidence="3">
    <name type="scientific">Tanacetum cinerariifolium</name>
    <name type="common">Dalmatian daisy</name>
    <name type="synonym">Chrysanthemum cinerariifolium</name>
    <dbReference type="NCBI Taxonomy" id="118510"/>
    <lineage>
        <taxon>Eukaryota</taxon>
        <taxon>Viridiplantae</taxon>
        <taxon>Streptophyta</taxon>
        <taxon>Embryophyta</taxon>
        <taxon>Tracheophyta</taxon>
        <taxon>Spermatophyta</taxon>
        <taxon>Magnoliopsida</taxon>
        <taxon>eudicotyledons</taxon>
        <taxon>Gunneridae</taxon>
        <taxon>Pentapetalae</taxon>
        <taxon>asterids</taxon>
        <taxon>campanulids</taxon>
        <taxon>Asterales</taxon>
        <taxon>Asteraceae</taxon>
        <taxon>Asteroideae</taxon>
        <taxon>Anthemideae</taxon>
        <taxon>Anthemidinae</taxon>
        <taxon>Tanacetum</taxon>
    </lineage>
</organism>
<dbReference type="InterPro" id="IPR012337">
    <property type="entry name" value="RNaseH-like_sf"/>
</dbReference>
<protein>
    <submittedName>
        <fullName evidence="3">Reverse transcriptase domain-containing protein</fullName>
    </submittedName>
</protein>
<dbReference type="InterPro" id="IPR005162">
    <property type="entry name" value="Retrotrans_gag_dom"/>
</dbReference>
<dbReference type="GO" id="GO:0003676">
    <property type="term" value="F:nucleic acid binding"/>
    <property type="evidence" value="ECO:0007669"/>
    <property type="project" value="InterPro"/>
</dbReference>
<dbReference type="InterPro" id="IPR043502">
    <property type="entry name" value="DNA/RNA_pol_sf"/>
</dbReference>
<dbReference type="InterPro" id="IPR041588">
    <property type="entry name" value="Integrase_H2C2"/>
</dbReference>
<dbReference type="InterPro" id="IPR036397">
    <property type="entry name" value="RNaseH_sf"/>
</dbReference>
<keyword evidence="3" id="KW-0695">RNA-directed DNA polymerase</keyword>
<dbReference type="SUPFAM" id="SSF53098">
    <property type="entry name" value="Ribonuclease H-like"/>
    <property type="match status" value="1"/>
</dbReference>
<dbReference type="SUPFAM" id="SSF56672">
    <property type="entry name" value="DNA/RNA polymerases"/>
    <property type="match status" value="1"/>
</dbReference>
<dbReference type="PROSITE" id="PS50994">
    <property type="entry name" value="INTEGRASE"/>
    <property type="match status" value="1"/>
</dbReference>
<feature type="domain" description="Integrase catalytic" evidence="2">
    <location>
        <begin position="889"/>
        <end position="965"/>
    </location>
</feature>
<dbReference type="Gene3D" id="1.10.340.70">
    <property type="match status" value="1"/>
</dbReference>
<evidence type="ECO:0000313" key="3">
    <source>
        <dbReference type="EMBL" id="GEU82716.1"/>
    </source>
</evidence>
<dbReference type="PANTHER" id="PTHR47266">
    <property type="entry name" value="ENDONUCLEASE-RELATED"/>
    <property type="match status" value="1"/>
</dbReference>
<keyword evidence="3" id="KW-0808">Transferase</keyword>
<feature type="compositionally biased region" description="Low complexity" evidence="1">
    <location>
        <begin position="318"/>
        <end position="330"/>
    </location>
</feature>
<dbReference type="InterPro" id="IPR052160">
    <property type="entry name" value="Gypsy_RT_Integrase-like"/>
</dbReference>
<gene>
    <name evidence="3" type="ORF">Tci_054694</name>
</gene>
<dbReference type="GO" id="GO:0015074">
    <property type="term" value="P:DNA integration"/>
    <property type="evidence" value="ECO:0007669"/>
    <property type="project" value="InterPro"/>
</dbReference>
<dbReference type="EMBL" id="BKCJ010008536">
    <property type="protein sequence ID" value="GEU82716.1"/>
    <property type="molecule type" value="Genomic_DNA"/>
</dbReference>
<evidence type="ECO:0000259" key="2">
    <source>
        <dbReference type="PROSITE" id="PS50994"/>
    </source>
</evidence>
<dbReference type="InterPro" id="IPR001584">
    <property type="entry name" value="Integrase_cat-core"/>
</dbReference>
<dbReference type="Pfam" id="PF03732">
    <property type="entry name" value="Retrotrans_gag"/>
    <property type="match status" value="1"/>
</dbReference>
<sequence length="965" mass="109364">MSTRSSARNLFPPIDNPELTIQRRSRTDPTLLNNYEMAAEGNGDLPETNFGLKNDMIQQVQNSCQLHGLPGNDANKHLDKFLHVTQSIKVNGVTDDALRLYLFPHSLTHHATDWFDRLPRNSINNFEKMAKMFLGKYFPPSMVMKLRNEITNFCQRPDESLFEAWEPYKLSIDRCPNHNMLPVTQIDTFYNGLTLRHRDTINAAAGGTFMKRRPEECYNLIENMTAHHNDWDTSAQRSESSSSINSSFDTEIAALKAEMLEINKNLMRVLQVNQQMKAVTLRTVKLVVVLIPSSIVQPSLATLKTYMLRAPIKNQNFHNQNKNQRNHNPQENNQGRNQFFHGANQGQNQPPAYQAPVHQPQIPQPQAVTTNEFANFMKANAAILKNIQTNMTSLTNSNLELKNMFGQFMKMNTASSSGSGTLPSNTITNPKEDMKGITFRSGTSYQGPTIPTASSSLPPVVKRETEATKEMLSLPNFSPTCMTLELVDRSISRPIWVAEDVFVKVGTFHFSADFVVVDFDADPRVPLILRRSFLKTGRALIDVFEGELTLRVGKEAITFNLDQTLRYSAGRALIDVFEGELTLRVGKEAITFNLDQTLRYSANYNDMIANRIDVIDMACEEYSQEVLGFYDVIASCNPTPCYDPIISTTSLTLTLFGESDFLLKEVDAFLALKDDPTSPEVDQSYEKSHFIVKEGIVLGHKISKDGIEVNKAKVNVIAKLPHPQLLRVSEAFSVMPDFIEDHSALKYLFAKKDYKARLLHWVLLLQEFTFKVIDTKGAENPDADHLSRLENPHQNVLDPKEINESISLKTLNLVFSRGNSSTSWRVHGQEAIDILKACHCGPTEGHHSPNYTAKKVFDLGFYWPTIYRDAHDLVKNCDVCQRQGKISQRDEMPQNSIQVCEIFYVWGIDFMGPFLSSRGNKYILVAIDYLSKWVEAKALLKNDARVVCKFLKNLFARFETPSHYQ</sequence>
<dbReference type="AlphaFoldDB" id="A0A6L2N917"/>
<dbReference type="Gene3D" id="2.40.70.10">
    <property type="entry name" value="Acid Proteases"/>
    <property type="match status" value="1"/>
</dbReference>
<dbReference type="InterPro" id="IPR021109">
    <property type="entry name" value="Peptidase_aspartic_dom_sf"/>
</dbReference>
<dbReference type="Pfam" id="PF17921">
    <property type="entry name" value="Integrase_H2C2"/>
    <property type="match status" value="1"/>
</dbReference>
<dbReference type="Gene3D" id="3.30.420.10">
    <property type="entry name" value="Ribonuclease H-like superfamily/Ribonuclease H"/>
    <property type="match status" value="1"/>
</dbReference>